<accession>A0A0F4QCS5</accession>
<feature type="transmembrane region" description="Helical" evidence="1">
    <location>
        <begin position="100"/>
        <end position="119"/>
    </location>
</feature>
<evidence type="ECO:0000313" key="3">
    <source>
        <dbReference type="Proteomes" id="UP000033452"/>
    </source>
</evidence>
<feature type="transmembrane region" description="Helical" evidence="1">
    <location>
        <begin position="12"/>
        <end position="32"/>
    </location>
</feature>
<feature type="transmembrane region" description="Helical" evidence="1">
    <location>
        <begin position="38"/>
        <end position="56"/>
    </location>
</feature>
<dbReference type="Proteomes" id="UP000033452">
    <property type="component" value="Unassembled WGS sequence"/>
</dbReference>
<name>A0A0F4QCS5_9GAMM</name>
<reference evidence="2 3" key="1">
    <citation type="journal article" date="2015" name="BMC Genomics">
        <title>Genome mining reveals unlocked bioactive potential of marine Gram-negative bacteria.</title>
        <authorList>
            <person name="Machado H."/>
            <person name="Sonnenschein E.C."/>
            <person name="Melchiorsen J."/>
            <person name="Gram L."/>
        </authorList>
    </citation>
    <scope>NUCLEOTIDE SEQUENCE [LARGE SCALE GENOMIC DNA]</scope>
    <source>
        <strain evidence="2 3">S2471</strain>
    </source>
</reference>
<evidence type="ECO:0000256" key="1">
    <source>
        <dbReference type="SAM" id="Phobius"/>
    </source>
</evidence>
<keyword evidence="1" id="KW-1133">Transmembrane helix</keyword>
<dbReference type="RefSeq" id="WP_046007257.1">
    <property type="nucleotide sequence ID" value="NZ_JXYA01000073.1"/>
</dbReference>
<keyword evidence="1" id="KW-0472">Membrane</keyword>
<protein>
    <submittedName>
        <fullName evidence="2">Uncharacterized protein</fullName>
    </submittedName>
</protein>
<dbReference type="AlphaFoldDB" id="A0A0F4QCS5"/>
<dbReference type="PATRIC" id="fig|43658.5.peg.4804"/>
<keyword evidence="1" id="KW-0812">Transmembrane</keyword>
<keyword evidence="3" id="KW-1185">Reference proteome</keyword>
<evidence type="ECO:0000313" key="2">
    <source>
        <dbReference type="EMBL" id="KJZ05453.1"/>
    </source>
</evidence>
<sequence>MIRENYFNSRASAHCVAVAFIYLALDIKFLLYGESKDLSFEFLFNVKVFVCFLYLLCSNKAAGYFEHEGSPSLDFTLHMTAFLFMLWLMVIPGVIGVALSKYFCVVLIVLMVGSLPILFELIKHYNFQGVRISLKCVELFIKVSYLFCVVAILMYLINGDWSWGVRPLHTLIRISF</sequence>
<comment type="caution">
    <text evidence="2">The sequence shown here is derived from an EMBL/GenBank/DDBJ whole genome shotgun (WGS) entry which is preliminary data.</text>
</comment>
<organism evidence="2 3">
    <name type="scientific">Pseudoalteromonas rubra</name>
    <dbReference type="NCBI Taxonomy" id="43658"/>
    <lineage>
        <taxon>Bacteria</taxon>
        <taxon>Pseudomonadati</taxon>
        <taxon>Pseudomonadota</taxon>
        <taxon>Gammaproteobacteria</taxon>
        <taxon>Alteromonadales</taxon>
        <taxon>Pseudoalteromonadaceae</taxon>
        <taxon>Pseudoalteromonas</taxon>
    </lineage>
</organism>
<dbReference type="EMBL" id="JXYA01000073">
    <property type="protein sequence ID" value="KJZ05453.1"/>
    <property type="molecule type" value="Genomic_DNA"/>
</dbReference>
<feature type="transmembrane region" description="Helical" evidence="1">
    <location>
        <begin position="139"/>
        <end position="157"/>
    </location>
</feature>
<feature type="transmembrane region" description="Helical" evidence="1">
    <location>
        <begin position="77"/>
        <end position="94"/>
    </location>
</feature>
<proteinExistence type="predicted"/>
<gene>
    <name evidence="2" type="ORF">TW77_22750</name>
</gene>